<evidence type="ECO:0000256" key="1">
    <source>
        <dbReference type="ARBA" id="ARBA00023002"/>
    </source>
</evidence>
<dbReference type="GO" id="GO:0042602">
    <property type="term" value="F:riboflavin reductase (NADPH) activity"/>
    <property type="evidence" value="ECO:0007669"/>
    <property type="project" value="TreeGrafter"/>
</dbReference>
<name>A0A919CGA9_9ACTN</name>
<dbReference type="AlphaFoldDB" id="A0A919CGA9"/>
<dbReference type="PANTHER" id="PTHR30466">
    <property type="entry name" value="FLAVIN REDUCTASE"/>
    <property type="match status" value="1"/>
</dbReference>
<evidence type="ECO:0000259" key="2">
    <source>
        <dbReference type="SMART" id="SM00903"/>
    </source>
</evidence>
<sequence length="155" mass="16105">MDAMSAFATGVTVVTVADGRDDIGATVTAFGSVSAEPAVISVNVDSSGYMAEVMEEVGAFAVNVLGSSQKALAGRFAAAGRPSARLLVANQPHDRGDRTGALVLKEALVALECRVRHTVEVGDHMVFFADVIGLPGVDGRGSALVRREGRYQDVE</sequence>
<accession>A0A919CGA9</accession>
<protein>
    <submittedName>
        <fullName evidence="3">Flavin reductase</fullName>
    </submittedName>
</protein>
<dbReference type="Gene3D" id="2.30.110.10">
    <property type="entry name" value="Electron Transport, Fmn-binding Protein, Chain A"/>
    <property type="match status" value="1"/>
</dbReference>
<dbReference type="PANTHER" id="PTHR30466:SF1">
    <property type="entry name" value="FMN REDUCTASE (NADH) RUTF"/>
    <property type="match status" value="1"/>
</dbReference>
<keyword evidence="4" id="KW-1185">Reference proteome</keyword>
<evidence type="ECO:0000313" key="3">
    <source>
        <dbReference type="EMBL" id="GHD20929.1"/>
    </source>
</evidence>
<organism evidence="3 4">
    <name type="scientific">Nocardiopsis kunsanensis</name>
    <dbReference type="NCBI Taxonomy" id="141693"/>
    <lineage>
        <taxon>Bacteria</taxon>
        <taxon>Bacillati</taxon>
        <taxon>Actinomycetota</taxon>
        <taxon>Actinomycetes</taxon>
        <taxon>Streptosporangiales</taxon>
        <taxon>Nocardiopsidaceae</taxon>
        <taxon>Nocardiopsis</taxon>
    </lineage>
</organism>
<keyword evidence="1" id="KW-0560">Oxidoreductase</keyword>
<dbReference type="Proteomes" id="UP000654947">
    <property type="component" value="Unassembled WGS sequence"/>
</dbReference>
<dbReference type="InterPro" id="IPR012349">
    <property type="entry name" value="Split_barrel_FMN-bd"/>
</dbReference>
<proteinExistence type="predicted"/>
<comment type="caution">
    <text evidence="3">The sequence shown here is derived from an EMBL/GenBank/DDBJ whole genome shotgun (WGS) entry which is preliminary data.</text>
</comment>
<dbReference type="SMART" id="SM00903">
    <property type="entry name" value="Flavin_Reduct"/>
    <property type="match status" value="1"/>
</dbReference>
<reference evidence="3 4" key="1">
    <citation type="journal article" date="2014" name="Int. J. Syst. Evol. Microbiol.">
        <title>Complete genome sequence of Corynebacterium casei LMG S-19264T (=DSM 44701T), isolated from a smear-ripened cheese.</title>
        <authorList>
            <consortium name="US DOE Joint Genome Institute (JGI-PGF)"/>
            <person name="Walter F."/>
            <person name="Albersmeier A."/>
            <person name="Kalinowski J."/>
            <person name="Ruckert C."/>
        </authorList>
    </citation>
    <scope>NUCLEOTIDE SEQUENCE [LARGE SCALE GENOMIC DNA]</scope>
    <source>
        <strain evidence="3 4">KCTC 19473</strain>
    </source>
</reference>
<feature type="domain" description="Flavin reductase like" evidence="2">
    <location>
        <begin position="4"/>
        <end position="153"/>
    </location>
</feature>
<gene>
    <name evidence="3" type="ORF">GCM10007147_13750</name>
</gene>
<dbReference type="InterPro" id="IPR002563">
    <property type="entry name" value="Flavin_Rdtase-like_dom"/>
</dbReference>
<dbReference type="GO" id="GO:0010181">
    <property type="term" value="F:FMN binding"/>
    <property type="evidence" value="ECO:0007669"/>
    <property type="project" value="InterPro"/>
</dbReference>
<dbReference type="Pfam" id="PF01613">
    <property type="entry name" value="Flavin_Reduct"/>
    <property type="match status" value="1"/>
</dbReference>
<dbReference type="EMBL" id="BMXL01000005">
    <property type="protein sequence ID" value="GHD20929.1"/>
    <property type="molecule type" value="Genomic_DNA"/>
</dbReference>
<evidence type="ECO:0000313" key="4">
    <source>
        <dbReference type="Proteomes" id="UP000654947"/>
    </source>
</evidence>
<dbReference type="InterPro" id="IPR050268">
    <property type="entry name" value="NADH-dep_flavin_reductase"/>
</dbReference>
<dbReference type="SUPFAM" id="SSF50475">
    <property type="entry name" value="FMN-binding split barrel"/>
    <property type="match status" value="1"/>
</dbReference>